<dbReference type="Gramene" id="HORVU.MOREX.r3.1HG0095010.1">
    <property type="protein sequence ID" value="HORVU.MOREX.r3.1HG0095010.1"/>
    <property type="gene ID" value="HORVU.MOREX.r3.1HG0095010"/>
</dbReference>
<dbReference type="Pfam" id="PF10536">
    <property type="entry name" value="PMD"/>
    <property type="match status" value="1"/>
</dbReference>
<evidence type="ECO:0000313" key="3">
    <source>
        <dbReference type="Proteomes" id="UP000011116"/>
    </source>
</evidence>
<protein>
    <recommendedName>
        <fullName evidence="1">Aminotransferase-like plant mobile domain-containing protein</fullName>
    </recommendedName>
</protein>
<dbReference type="InterPro" id="IPR044824">
    <property type="entry name" value="MAIN-like"/>
</dbReference>
<proteinExistence type="predicted"/>
<reference evidence="2" key="3">
    <citation type="submission" date="2022-01" db="UniProtKB">
        <authorList>
            <consortium name="EnsemblPlants"/>
        </authorList>
    </citation>
    <scope>IDENTIFICATION</scope>
    <source>
        <strain evidence="2">subsp. vulgare</strain>
    </source>
</reference>
<sequence length="146" mass="17399">MICFYAIEYQFVDRVARQFGIRQGIPTELTSSVITSLHRYSRRNNQDISDWAVKHQSWIAMWNQRERLIEKEDRSHNDSAYQEYLVWYAERYRLKLKPGWTREEWSELVSEDPSAAEGYHAFNMDVRETGGSQVDYAPMHDELVSE</sequence>
<keyword evidence="3" id="KW-1185">Reference proteome</keyword>
<dbReference type="Proteomes" id="UP000011116">
    <property type="component" value="Chromosome 1H"/>
</dbReference>
<feature type="domain" description="Aminotransferase-like plant mobile" evidence="1">
    <location>
        <begin position="1"/>
        <end position="88"/>
    </location>
</feature>
<reference evidence="3" key="1">
    <citation type="journal article" date="2012" name="Nature">
        <title>A physical, genetic and functional sequence assembly of the barley genome.</title>
        <authorList>
            <consortium name="The International Barley Genome Sequencing Consortium"/>
            <person name="Mayer K.F."/>
            <person name="Waugh R."/>
            <person name="Brown J.W."/>
            <person name="Schulman A."/>
            <person name="Langridge P."/>
            <person name="Platzer M."/>
            <person name="Fincher G.B."/>
            <person name="Muehlbauer G.J."/>
            <person name="Sato K."/>
            <person name="Close T.J."/>
            <person name="Wise R.P."/>
            <person name="Stein N."/>
        </authorList>
    </citation>
    <scope>NUCLEOTIDE SEQUENCE [LARGE SCALE GENOMIC DNA]</scope>
    <source>
        <strain evidence="3">cv. Morex</strain>
    </source>
</reference>
<dbReference type="AlphaFoldDB" id="A0A8I7B4D5"/>
<accession>A0A8I7B4D5</accession>
<organism evidence="2 3">
    <name type="scientific">Hordeum vulgare subsp. vulgare</name>
    <name type="common">Domesticated barley</name>
    <dbReference type="NCBI Taxonomy" id="112509"/>
    <lineage>
        <taxon>Eukaryota</taxon>
        <taxon>Viridiplantae</taxon>
        <taxon>Streptophyta</taxon>
        <taxon>Embryophyta</taxon>
        <taxon>Tracheophyta</taxon>
        <taxon>Spermatophyta</taxon>
        <taxon>Magnoliopsida</taxon>
        <taxon>Liliopsida</taxon>
        <taxon>Poales</taxon>
        <taxon>Poaceae</taxon>
        <taxon>BOP clade</taxon>
        <taxon>Pooideae</taxon>
        <taxon>Triticodae</taxon>
        <taxon>Triticeae</taxon>
        <taxon>Hordeinae</taxon>
        <taxon>Hordeum</taxon>
    </lineage>
</organism>
<dbReference type="PANTHER" id="PTHR46033">
    <property type="entry name" value="PROTEIN MAIN-LIKE 2"/>
    <property type="match status" value="1"/>
</dbReference>
<evidence type="ECO:0000313" key="2">
    <source>
        <dbReference type="EnsemblPlants" id="HORVU.MOREX.r3.1HG0095010.1"/>
    </source>
</evidence>
<reference evidence="2" key="2">
    <citation type="submission" date="2020-10" db="EMBL/GenBank/DDBJ databases">
        <authorList>
            <person name="Scholz U."/>
            <person name="Mascher M."/>
            <person name="Fiebig A."/>
        </authorList>
    </citation>
    <scope>NUCLEOTIDE SEQUENCE [LARGE SCALE GENOMIC DNA]</scope>
    <source>
        <strain evidence="2">cv. Morex</strain>
    </source>
</reference>
<dbReference type="InterPro" id="IPR019557">
    <property type="entry name" value="AminoTfrase-like_pln_mobile"/>
</dbReference>
<name>A0A8I7B4D5_HORVV</name>
<dbReference type="PANTHER" id="PTHR46033:SF8">
    <property type="entry name" value="PROTEIN MAINTENANCE OF MERISTEMS-LIKE"/>
    <property type="match status" value="1"/>
</dbReference>
<dbReference type="GO" id="GO:0010073">
    <property type="term" value="P:meristem maintenance"/>
    <property type="evidence" value="ECO:0007669"/>
    <property type="project" value="InterPro"/>
</dbReference>
<dbReference type="EnsemblPlants" id="HORVU.MOREX.r3.1HG0095010.1">
    <property type="protein sequence ID" value="HORVU.MOREX.r3.1HG0095010.1"/>
    <property type="gene ID" value="HORVU.MOREX.r3.1HG0095010"/>
</dbReference>
<evidence type="ECO:0000259" key="1">
    <source>
        <dbReference type="Pfam" id="PF10536"/>
    </source>
</evidence>